<dbReference type="Gene3D" id="3.20.20.30">
    <property type="entry name" value="Luciferase-like domain"/>
    <property type="match status" value="1"/>
</dbReference>
<protein>
    <submittedName>
        <fullName evidence="6">FMNH2-dependent dimethyl sulfone monooxygenase</fullName>
    </submittedName>
</protein>
<evidence type="ECO:0000256" key="3">
    <source>
        <dbReference type="ARBA" id="ARBA00023002"/>
    </source>
</evidence>
<keyword evidence="7" id="KW-1185">Reference proteome</keyword>
<gene>
    <name evidence="6" type="ORF">BJ970_007031</name>
</gene>
<keyword evidence="3" id="KW-0560">Oxidoreductase</keyword>
<dbReference type="EMBL" id="JACHIW010000002">
    <property type="protein sequence ID" value="MBB5159432.1"/>
    <property type="molecule type" value="Genomic_DNA"/>
</dbReference>
<evidence type="ECO:0000259" key="5">
    <source>
        <dbReference type="Pfam" id="PF00296"/>
    </source>
</evidence>
<feature type="domain" description="Luciferase-like" evidence="5">
    <location>
        <begin position="13"/>
        <end position="340"/>
    </location>
</feature>
<dbReference type="GO" id="GO:0016705">
    <property type="term" value="F:oxidoreductase activity, acting on paired donors, with incorporation or reduction of molecular oxygen"/>
    <property type="evidence" value="ECO:0007669"/>
    <property type="project" value="InterPro"/>
</dbReference>
<accession>A0A840QA69</accession>
<sequence length="384" mass="42808">MKPRQPRNGELSFGYFFPTGQTDHVWSDEAAQATPPLNRGVFLDMARAAEDAGFDSLFIADTWSGHQRAAERAGHQSPKYHAPLLAMGLFAVTQHIGIITTFHTTHHKPAHIARMGATLDAFSDGRWGWNIVTGFGHPEAQLFGEDQLIEHDERYDMADEFVDIVKRLWTEDEPIDVDGKYFRARGRIKAPRPAQRPHPLLVSAGASPAGMRFAAKHCDQLVVAGNTIEKVAQVDERLAPLLVERDRVGAVAATPFTITIVRENEGEAEEEYERLQKSLNVEAAIELAADILGGIESLKALYGDTGFEEAARAWGSGQGILKLLGTADQVTEQLIELKQRTSTSNVLINFPLWNPQEVRSFRVVLEQLRDAHLWSRPEERAFSW</sequence>
<dbReference type="Pfam" id="PF00296">
    <property type="entry name" value="Bac_luciferase"/>
    <property type="match status" value="1"/>
</dbReference>
<evidence type="ECO:0000313" key="7">
    <source>
        <dbReference type="Proteomes" id="UP000584374"/>
    </source>
</evidence>
<proteinExistence type="predicted"/>
<dbReference type="InterPro" id="IPR050172">
    <property type="entry name" value="SsuD_RutA_monooxygenase"/>
</dbReference>
<dbReference type="GO" id="GO:0004497">
    <property type="term" value="F:monooxygenase activity"/>
    <property type="evidence" value="ECO:0007669"/>
    <property type="project" value="UniProtKB-KW"/>
</dbReference>
<name>A0A840QA69_9PSEU</name>
<keyword evidence="1" id="KW-0285">Flavoprotein</keyword>
<keyword evidence="4 6" id="KW-0503">Monooxygenase</keyword>
<dbReference type="InterPro" id="IPR011251">
    <property type="entry name" value="Luciferase-like_dom"/>
</dbReference>
<organism evidence="6 7">
    <name type="scientific">Saccharopolyspora phatthalungensis</name>
    <dbReference type="NCBI Taxonomy" id="664693"/>
    <lineage>
        <taxon>Bacteria</taxon>
        <taxon>Bacillati</taxon>
        <taxon>Actinomycetota</taxon>
        <taxon>Actinomycetes</taxon>
        <taxon>Pseudonocardiales</taxon>
        <taxon>Pseudonocardiaceae</taxon>
        <taxon>Saccharopolyspora</taxon>
    </lineage>
</organism>
<dbReference type="PANTHER" id="PTHR42847:SF4">
    <property type="entry name" value="ALKANESULFONATE MONOOXYGENASE-RELATED"/>
    <property type="match status" value="1"/>
</dbReference>
<comment type="caution">
    <text evidence="6">The sequence shown here is derived from an EMBL/GenBank/DDBJ whole genome shotgun (WGS) entry which is preliminary data.</text>
</comment>
<dbReference type="AlphaFoldDB" id="A0A840QA69"/>
<evidence type="ECO:0000313" key="6">
    <source>
        <dbReference type="EMBL" id="MBB5159432.1"/>
    </source>
</evidence>
<dbReference type="InterPro" id="IPR036661">
    <property type="entry name" value="Luciferase-like_sf"/>
</dbReference>
<evidence type="ECO:0000256" key="2">
    <source>
        <dbReference type="ARBA" id="ARBA00022643"/>
    </source>
</evidence>
<evidence type="ECO:0000256" key="4">
    <source>
        <dbReference type="ARBA" id="ARBA00023033"/>
    </source>
</evidence>
<reference evidence="6 7" key="1">
    <citation type="submission" date="2020-08" db="EMBL/GenBank/DDBJ databases">
        <title>Sequencing the genomes of 1000 actinobacteria strains.</title>
        <authorList>
            <person name="Klenk H.-P."/>
        </authorList>
    </citation>
    <scope>NUCLEOTIDE SEQUENCE [LARGE SCALE GENOMIC DNA]</scope>
    <source>
        <strain evidence="6 7">DSM 45584</strain>
    </source>
</reference>
<dbReference type="RefSeq" id="WP_184731826.1">
    <property type="nucleotide sequence ID" value="NZ_JACHIW010000002.1"/>
</dbReference>
<dbReference type="Proteomes" id="UP000584374">
    <property type="component" value="Unassembled WGS sequence"/>
</dbReference>
<keyword evidence="2" id="KW-0288">FMN</keyword>
<dbReference type="SUPFAM" id="SSF51679">
    <property type="entry name" value="Bacterial luciferase-like"/>
    <property type="match status" value="1"/>
</dbReference>
<evidence type="ECO:0000256" key="1">
    <source>
        <dbReference type="ARBA" id="ARBA00022630"/>
    </source>
</evidence>
<dbReference type="PANTHER" id="PTHR42847">
    <property type="entry name" value="ALKANESULFONATE MONOOXYGENASE"/>
    <property type="match status" value="1"/>
</dbReference>